<evidence type="ECO:0000313" key="2">
    <source>
        <dbReference type="Proteomes" id="UP000644610"/>
    </source>
</evidence>
<keyword evidence="2" id="KW-1185">Reference proteome</keyword>
<evidence type="ECO:0000313" key="1">
    <source>
        <dbReference type="EMBL" id="GII50145.1"/>
    </source>
</evidence>
<organism evidence="1 2">
    <name type="scientific">Planotetraspora silvatica</name>
    <dbReference type="NCBI Taxonomy" id="234614"/>
    <lineage>
        <taxon>Bacteria</taxon>
        <taxon>Bacillati</taxon>
        <taxon>Actinomycetota</taxon>
        <taxon>Actinomycetes</taxon>
        <taxon>Streptosporangiales</taxon>
        <taxon>Streptosporangiaceae</taxon>
        <taxon>Planotetraspora</taxon>
    </lineage>
</organism>
<gene>
    <name evidence="1" type="ORF">Psi02_65690</name>
</gene>
<dbReference type="AlphaFoldDB" id="A0A8J3V527"/>
<reference evidence="1" key="1">
    <citation type="submission" date="2021-01" db="EMBL/GenBank/DDBJ databases">
        <title>Whole genome shotgun sequence of Planotetraspora silvatica NBRC 100141.</title>
        <authorList>
            <person name="Komaki H."/>
            <person name="Tamura T."/>
        </authorList>
    </citation>
    <scope>NUCLEOTIDE SEQUENCE</scope>
    <source>
        <strain evidence="1">NBRC 100141</strain>
    </source>
</reference>
<protein>
    <submittedName>
        <fullName evidence="1">Uncharacterized protein</fullName>
    </submittedName>
</protein>
<proteinExistence type="predicted"/>
<dbReference type="EMBL" id="BOOQ01000049">
    <property type="protein sequence ID" value="GII50145.1"/>
    <property type="molecule type" value="Genomic_DNA"/>
</dbReference>
<accession>A0A8J3V527</accession>
<name>A0A8J3V527_9ACTN</name>
<sequence length="70" mass="7864">MAAGRRVEPDELIGLHRDDLAQRGHRTVRPLPGHLESQLREGLEVARAQADPFHGTSMVSLPHHKLQRNT</sequence>
<dbReference type="Proteomes" id="UP000644610">
    <property type="component" value="Unassembled WGS sequence"/>
</dbReference>
<comment type="caution">
    <text evidence="1">The sequence shown here is derived from an EMBL/GenBank/DDBJ whole genome shotgun (WGS) entry which is preliminary data.</text>
</comment>